<dbReference type="Pfam" id="PF08245">
    <property type="entry name" value="Mur_ligase_M"/>
    <property type="match status" value="1"/>
</dbReference>
<dbReference type="HAMAP" id="MF_00046">
    <property type="entry name" value="MurC"/>
    <property type="match status" value="1"/>
</dbReference>
<protein>
    <recommendedName>
        <fullName evidence="3 14">UDP-N-acetylmuramate--L-alanine ligase</fullName>
        <ecNumber evidence="3 14">6.3.2.8</ecNumber>
    </recommendedName>
    <alternativeName>
        <fullName evidence="14">UDP-N-acetylmuramoyl-L-alanine synthetase</fullName>
    </alternativeName>
</protein>
<keyword evidence="5 14" id="KW-0436">Ligase</keyword>
<sequence length="450" mass="50117">MNLDTIHRVYFVGIGGIGMSALARYFHEKGMLVAGYDKTPSLITEALMDLGIDIHFEDNLNLVDKVFLNAKNTLIVYTPAIPKNHAELTYFQTHEFEVLKRSEVLGVITQNTFCFAVAGTHGKTTTTSILAHLLAECHVPVTAFLGGISENYNSNLILKGTEVSVVEADEFDRSFLRLSPNVACITSMDADHLDIYGDASELVKSFNDFAKKVKPNGVLFVKNGLPINGITYGIEDDSDYSVQNIKIKKGTYVFDVKTPETILKNIEFSLPGRHNLSNALIALAMAVYYGCPHQQLANALGSFKGVKRRFTYQIKTNNLVYIDDYAHHPEEINAVYQAVREMYPGQKVLAIFQPHLFSRTRDFADDFANSLAQFDAVILLDIYPARELPIEGVTSEWLLGKIENDNKQLVAKNDLVQAVKNRPEKVIITIGAGDIGEEVKHLKKELELAI</sequence>
<evidence type="ECO:0000256" key="8">
    <source>
        <dbReference type="ARBA" id="ARBA00022840"/>
    </source>
</evidence>
<dbReference type="InterPro" id="IPR036565">
    <property type="entry name" value="Mur-like_cat_sf"/>
</dbReference>
<keyword evidence="12 14" id="KW-0961">Cell wall biogenesis/degradation</keyword>
<evidence type="ECO:0000313" key="18">
    <source>
        <dbReference type="EMBL" id="MFH6773109.1"/>
    </source>
</evidence>
<evidence type="ECO:0000256" key="14">
    <source>
        <dbReference type="HAMAP-Rule" id="MF_00046"/>
    </source>
</evidence>
<dbReference type="SUPFAM" id="SSF53244">
    <property type="entry name" value="MurD-like peptide ligases, peptide-binding domain"/>
    <property type="match status" value="1"/>
</dbReference>
<comment type="function">
    <text evidence="14">Cell wall formation.</text>
</comment>
<keyword evidence="11 14" id="KW-0131">Cell cycle</keyword>
<keyword evidence="19" id="KW-1185">Reference proteome</keyword>
<keyword evidence="8 14" id="KW-0067">ATP-binding</keyword>
<evidence type="ECO:0000256" key="12">
    <source>
        <dbReference type="ARBA" id="ARBA00023316"/>
    </source>
</evidence>
<dbReference type="Proteomes" id="UP001610100">
    <property type="component" value="Unassembled WGS sequence"/>
</dbReference>
<dbReference type="GO" id="GO:0008763">
    <property type="term" value="F:UDP-N-acetylmuramate-L-alanine ligase activity"/>
    <property type="evidence" value="ECO:0007669"/>
    <property type="project" value="UniProtKB-EC"/>
</dbReference>
<keyword evidence="6 14" id="KW-0132">Cell division</keyword>
<evidence type="ECO:0000259" key="16">
    <source>
        <dbReference type="Pfam" id="PF02875"/>
    </source>
</evidence>
<dbReference type="PANTHER" id="PTHR43445:SF3">
    <property type="entry name" value="UDP-N-ACETYLMURAMATE--L-ALANINE LIGASE"/>
    <property type="match status" value="1"/>
</dbReference>
<evidence type="ECO:0000256" key="5">
    <source>
        <dbReference type="ARBA" id="ARBA00022598"/>
    </source>
</evidence>
<dbReference type="InterPro" id="IPR036615">
    <property type="entry name" value="Mur_ligase_C_dom_sf"/>
</dbReference>
<dbReference type="PANTHER" id="PTHR43445">
    <property type="entry name" value="UDP-N-ACETYLMURAMATE--L-ALANINE LIGASE-RELATED"/>
    <property type="match status" value="1"/>
</dbReference>
<dbReference type="Pfam" id="PF01225">
    <property type="entry name" value="Mur_ligase"/>
    <property type="match status" value="1"/>
</dbReference>
<comment type="similarity">
    <text evidence="14">Belongs to the MurCDEF family.</text>
</comment>
<comment type="caution">
    <text evidence="18">The sequence shown here is derived from an EMBL/GenBank/DDBJ whole genome shotgun (WGS) entry which is preliminary data.</text>
</comment>
<organism evidence="18 19">
    <name type="scientific">Gaetbulibacter aestuarii</name>
    <dbReference type="NCBI Taxonomy" id="1502358"/>
    <lineage>
        <taxon>Bacteria</taxon>
        <taxon>Pseudomonadati</taxon>
        <taxon>Bacteroidota</taxon>
        <taxon>Flavobacteriia</taxon>
        <taxon>Flavobacteriales</taxon>
        <taxon>Flavobacteriaceae</taxon>
        <taxon>Gaetbulibacter</taxon>
    </lineage>
</organism>
<evidence type="ECO:0000256" key="2">
    <source>
        <dbReference type="ARBA" id="ARBA00004752"/>
    </source>
</evidence>
<feature type="binding site" evidence="14">
    <location>
        <begin position="119"/>
        <end position="125"/>
    </location>
    <ligand>
        <name>ATP</name>
        <dbReference type="ChEBI" id="CHEBI:30616"/>
    </ligand>
</feature>
<evidence type="ECO:0000256" key="1">
    <source>
        <dbReference type="ARBA" id="ARBA00004496"/>
    </source>
</evidence>
<feature type="domain" description="Mur ligase central" evidence="17">
    <location>
        <begin position="117"/>
        <end position="286"/>
    </location>
</feature>
<dbReference type="Gene3D" id="3.90.190.20">
    <property type="entry name" value="Mur ligase, C-terminal domain"/>
    <property type="match status" value="1"/>
</dbReference>
<evidence type="ECO:0000256" key="7">
    <source>
        <dbReference type="ARBA" id="ARBA00022741"/>
    </source>
</evidence>
<dbReference type="EC" id="6.3.2.8" evidence="3 14"/>
<dbReference type="InterPro" id="IPR004101">
    <property type="entry name" value="Mur_ligase_C"/>
</dbReference>
<feature type="domain" description="Mur ligase C-terminal" evidence="16">
    <location>
        <begin position="308"/>
        <end position="433"/>
    </location>
</feature>
<reference evidence="18 19" key="1">
    <citation type="submission" date="2024-02" db="EMBL/GenBank/DDBJ databases">
        <title>A Gaetbulibacter species isolated from tidal flats and genomic insights of their niches.</title>
        <authorList>
            <person name="Ye Y."/>
        </authorList>
    </citation>
    <scope>NUCLEOTIDE SEQUENCE [LARGE SCALE GENOMIC DNA]</scope>
    <source>
        <strain evidence="18 19">KYW382</strain>
    </source>
</reference>
<evidence type="ECO:0000256" key="13">
    <source>
        <dbReference type="ARBA" id="ARBA00047833"/>
    </source>
</evidence>
<keyword evidence="4 14" id="KW-0963">Cytoplasm</keyword>
<evidence type="ECO:0000256" key="3">
    <source>
        <dbReference type="ARBA" id="ARBA00012211"/>
    </source>
</evidence>
<keyword evidence="9 14" id="KW-0133">Cell shape</keyword>
<evidence type="ECO:0000256" key="6">
    <source>
        <dbReference type="ARBA" id="ARBA00022618"/>
    </source>
</evidence>
<gene>
    <name evidence="14 18" type="primary">murC</name>
    <name evidence="18" type="ORF">V8G58_14290</name>
</gene>
<name>A0ABW7N1W9_9FLAO</name>
<evidence type="ECO:0000256" key="4">
    <source>
        <dbReference type="ARBA" id="ARBA00022490"/>
    </source>
</evidence>
<accession>A0ABW7N1W9</accession>
<dbReference type="InterPro" id="IPR050061">
    <property type="entry name" value="MurCDEF_pg_biosynth"/>
</dbReference>
<evidence type="ECO:0000259" key="15">
    <source>
        <dbReference type="Pfam" id="PF01225"/>
    </source>
</evidence>
<evidence type="ECO:0000259" key="17">
    <source>
        <dbReference type="Pfam" id="PF08245"/>
    </source>
</evidence>
<dbReference type="InterPro" id="IPR000713">
    <property type="entry name" value="Mur_ligase_N"/>
</dbReference>
<proteinExistence type="inferred from homology"/>
<dbReference type="SUPFAM" id="SSF51984">
    <property type="entry name" value="MurCD N-terminal domain"/>
    <property type="match status" value="1"/>
</dbReference>
<evidence type="ECO:0000256" key="11">
    <source>
        <dbReference type="ARBA" id="ARBA00023306"/>
    </source>
</evidence>
<comment type="pathway">
    <text evidence="2 14">Cell wall biogenesis; peptidoglycan biosynthesis.</text>
</comment>
<evidence type="ECO:0000256" key="10">
    <source>
        <dbReference type="ARBA" id="ARBA00022984"/>
    </source>
</evidence>
<comment type="subcellular location">
    <subcellularLocation>
        <location evidence="1 14">Cytoplasm</location>
    </subcellularLocation>
</comment>
<keyword evidence="10 14" id="KW-0573">Peptidoglycan synthesis</keyword>
<dbReference type="RefSeq" id="WP_344742334.1">
    <property type="nucleotide sequence ID" value="NZ_BAABAY010000008.1"/>
</dbReference>
<dbReference type="NCBIfam" id="TIGR01082">
    <property type="entry name" value="murC"/>
    <property type="match status" value="1"/>
</dbReference>
<dbReference type="InterPro" id="IPR005758">
    <property type="entry name" value="UDP-N-AcMur_Ala_ligase_MurC"/>
</dbReference>
<evidence type="ECO:0000256" key="9">
    <source>
        <dbReference type="ARBA" id="ARBA00022960"/>
    </source>
</evidence>
<dbReference type="Pfam" id="PF02875">
    <property type="entry name" value="Mur_ligase_C"/>
    <property type="match status" value="1"/>
</dbReference>
<dbReference type="Gene3D" id="3.40.1190.10">
    <property type="entry name" value="Mur-like, catalytic domain"/>
    <property type="match status" value="1"/>
</dbReference>
<dbReference type="InterPro" id="IPR013221">
    <property type="entry name" value="Mur_ligase_cen"/>
</dbReference>
<dbReference type="SUPFAM" id="SSF53623">
    <property type="entry name" value="MurD-like peptide ligases, catalytic domain"/>
    <property type="match status" value="1"/>
</dbReference>
<comment type="catalytic activity">
    <reaction evidence="13 14">
        <text>UDP-N-acetyl-alpha-D-muramate + L-alanine + ATP = UDP-N-acetyl-alpha-D-muramoyl-L-alanine + ADP + phosphate + H(+)</text>
        <dbReference type="Rhea" id="RHEA:23372"/>
        <dbReference type="ChEBI" id="CHEBI:15378"/>
        <dbReference type="ChEBI" id="CHEBI:30616"/>
        <dbReference type="ChEBI" id="CHEBI:43474"/>
        <dbReference type="ChEBI" id="CHEBI:57972"/>
        <dbReference type="ChEBI" id="CHEBI:70757"/>
        <dbReference type="ChEBI" id="CHEBI:83898"/>
        <dbReference type="ChEBI" id="CHEBI:456216"/>
        <dbReference type="EC" id="6.3.2.8"/>
    </reaction>
</comment>
<evidence type="ECO:0000313" key="19">
    <source>
        <dbReference type="Proteomes" id="UP001610100"/>
    </source>
</evidence>
<dbReference type="Gene3D" id="3.40.50.720">
    <property type="entry name" value="NAD(P)-binding Rossmann-like Domain"/>
    <property type="match status" value="1"/>
</dbReference>
<keyword evidence="7 14" id="KW-0547">Nucleotide-binding</keyword>
<dbReference type="EMBL" id="JBAWKB010000007">
    <property type="protein sequence ID" value="MFH6773109.1"/>
    <property type="molecule type" value="Genomic_DNA"/>
</dbReference>
<feature type="domain" description="Mur ligase N-terminal catalytic" evidence="15">
    <location>
        <begin position="9"/>
        <end position="110"/>
    </location>
</feature>